<evidence type="ECO:0000256" key="2">
    <source>
        <dbReference type="ARBA" id="ARBA00008571"/>
    </source>
</evidence>
<evidence type="ECO:0000313" key="7">
    <source>
        <dbReference type="Proteomes" id="UP000004699"/>
    </source>
</evidence>
<dbReference type="Pfam" id="PF03937">
    <property type="entry name" value="Sdh5"/>
    <property type="match status" value="1"/>
</dbReference>
<dbReference type="InterPro" id="IPR050531">
    <property type="entry name" value="SdhE_FAD_assembly_factor"/>
</dbReference>
<sequence length="87" mass="10055">MSDVEEFNRMRWASRRGLLELDLLLAPFVDACYRELDRELQVQFQSLVQCEDQDILNWLMARDNNHDPALGEVLAAIRSHNDAKAAP</sequence>
<dbReference type="eggNOG" id="COG2938">
    <property type="taxonomic scope" value="Bacteria"/>
</dbReference>
<dbReference type="STRING" id="565045.NOR51B_1024"/>
<evidence type="ECO:0000256" key="4">
    <source>
        <dbReference type="ARBA" id="ARBA00022490"/>
    </source>
</evidence>
<name>B8KR25_9GAMM</name>
<dbReference type="GO" id="GO:0005737">
    <property type="term" value="C:cytoplasm"/>
    <property type="evidence" value="ECO:0007669"/>
    <property type="project" value="UniProtKB-SubCell"/>
</dbReference>
<organism evidence="6 7">
    <name type="scientific">Luminiphilus syltensis NOR5-1B</name>
    <dbReference type="NCBI Taxonomy" id="565045"/>
    <lineage>
        <taxon>Bacteria</taxon>
        <taxon>Pseudomonadati</taxon>
        <taxon>Pseudomonadota</taxon>
        <taxon>Gammaproteobacteria</taxon>
        <taxon>Cellvibrionales</taxon>
        <taxon>Halieaceae</taxon>
        <taxon>Luminiphilus</taxon>
    </lineage>
</organism>
<dbReference type="PANTHER" id="PTHR39585:SF1">
    <property type="entry name" value="FAD ASSEMBLY FACTOR SDHE"/>
    <property type="match status" value="1"/>
</dbReference>
<dbReference type="OrthoDB" id="9180899at2"/>
<dbReference type="AlphaFoldDB" id="B8KR25"/>
<dbReference type="Proteomes" id="UP000004699">
    <property type="component" value="Unassembled WGS sequence"/>
</dbReference>
<evidence type="ECO:0000256" key="5">
    <source>
        <dbReference type="ARBA" id="ARBA00023186"/>
    </source>
</evidence>
<dbReference type="Gene3D" id="1.10.150.250">
    <property type="entry name" value="Flavinator of succinate dehydrogenase"/>
    <property type="match status" value="1"/>
</dbReference>
<comment type="subcellular location">
    <subcellularLocation>
        <location evidence="1">Cytoplasm</location>
    </subcellularLocation>
</comment>
<evidence type="ECO:0000256" key="1">
    <source>
        <dbReference type="ARBA" id="ARBA00004496"/>
    </source>
</evidence>
<dbReference type="InterPro" id="IPR036714">
    <property type="entry name" value="SDH_sf"/>
</dbReference>
<evidence type="ECO:0000313" key="6">
    <source>
        <dbReference type="EMBL" id="EED35081.1"/>
    </source>
</evidence>
<dbReference type="GO" id="GO:0006105">
    <property type="term" value="P:succinate metabolic process"/>
    <property type="evidence" value="ECO:0007669"/>
    <property type="project" value="TreeGrafter"/>
</dbReference>
<evidence type="ECO:0000256" key="3">
    <source>
        <dbReference type="ARBA" id="ARBA00019418"/>
    </source>
</evidence>
<proteinExistence type="inferred from homology"/>
<keyword evidence="4" id="KW-0963">Cytoplasm</keyword>
<keyword evidence="7" id="KW-1185">Reference proteome</keyword>
<dbReference type="RefSeq" id="WP_009019828.1">
    <property type="nucleotide sequence ID" value="NZ_DS999411.1"/>
</dbReference>
<protein>
    <recommendedName>
        <fullName evidence="3">FAD assembly factor SdhE</fullName>
    </recommendedName>
</protein>
<dbReference type="PANTHER" id="PTHR39585">
    <property type="entry name" value="FAD ASSEMBLY FACTOR SDHE"/>
    <property type="match status" value="1"/>
</dbReference>
<keyword evidence="5" id="KW-0143">Chaperone</keyword>
<dbReference type="SUPFAM" id="SSF109910">
    <property type="entry name" value="YgfY-like"/>
    <property type="match status" value="1"/>
</dbReference>
<dbReference type="HOGENOM" id="CLU_103054_2_2_6"/>
<accession>B8KR25</accession>
<comment type="similarity">
    <text evidence="2">Belongs to the SdhE FAD assembly factor family.</text>
</comment>
<gene>
    <name evidence="6" type="ORF">NOR51B_1024</name>
</gene>
<reference evidence="7" key="1">
    <citation type="journal article" date="2013" name="BMC Microbiol.">
        <title>Taxonomy and evolution of bacteriochlorophyll a-containing members of the OM60/NOR5 clade of marine gammaproteobacteria: description of Luminiphilus syltensis gen. nov., sp. nov., reclassification of Haliea rubra as Pseudohaliea rubra gen. nov., comb. nov., and emendation of Chromatocurvus halotolerans.</title>
        <authorList>
            <person name="Spring S."/>
            <person name="Riedel T."/>
            <person name="Sproer C."/>
            <person name="Yan S."/>
            <person name="Harder J."/>
            <person name="Fuchs B.M."/>
        </authorList>
    </citation>
    <scope>NUCLEOTIDE SEQUENCE [LARGE SCALE GENOMIC DNA]</scope>
    <source>
        <strain evidence="7">NOR51-B</strain>
    </source>
</reference>
<dbReference type="InterPro" id="IPR005631">
    <property type="entry name" value="SDH"/>
</dbReference>
<dbReference type="EMBL" id="DS999411">
    <property type="protein sequence ID" value="EED35081.1"/>
    <property type="molecule type" value="Genomic_DNA"/>
</dbReference>